<dbReference type="AlphaFoldDB" id="A0A179IG60"/>
<organism evidence="11 12">
    <name type="scientific">Cordyceps confragosa</name>
    <name type="common">Lecanicillium lecanii</name>
    <dbReference type="NCBI Taxonomy" id="2714763"/>
    <lineage>
        <taxon>Eukaryota</taxon>
        <taxon>Fungi</taxon>
        <taxon>Dikarya</taxon>
        <taxon>Ascomycota</taxon>
        <taxon>Pezizomycotina</taxon>
        <taxon>Sordariomycetes</taxon>
        <taxon>Hypocreomycetidae</taxon>
        <taxon>Hypocreales</taxon>
        <taxon>Cordycipitaceae</taxon>
        <taxon>Akanthomyces</taxon>
    </lineage>
</organism>
<protein>
    <recommendedName>
        <fullName evidence="4">Manganese lipoxygenase</fullName>
        <ecNumber evidence="3">1.13.11.45</ecNumber>
    </recommendedName>
</protein>
<feature type="signal peptide" evidence="9">
    <location>
        <begin position="1"/>
        <end position="19"/>
    </location>
</feature>
<dbReference type="GO" id="GO:0034440">
    <property type="term" value="P:lipid oxidation"/>
    <property type="evidence" value="ECO:0007669"/>
    <property type="project" value="InterPro"/>
</dbReference>
<keyword evidence="6" id="KW-0223">Dioxygenase</keyword>
<dbReference type="EMBL" id="LUKN01001068">
    <property type="protein sequence ID" value="OAR01608.1"/>
    <property type="molecule type" value="Genomic_DNA"/>
</dbReference>
<dbReference type="GO" id="GO:0050584">
    <property type="term" value="F:linoleate 11-lipoxygenase activity"/>
    <property type="evidence" value="ECO:0007669"/>
    <property type="project" value="UniProtKB-EC"/>
</dbReference>
<comment type="caution">
    <text evidence="11">The sequence shown here is derived from an EMBL/GenBank/DDBJ whole genome shotgun (WGS) entry which is preliminary data.</text>
</comment>
<evidence type="ECO:0000256" key="4">
    <source>
        <dbReference type="ARBA" id="ARBA00021175"/>
    </source>
</evidence>
<evidence type="ECO:0000256" key="1">
    <source>
        <dbReference type="ARBA" id="ARBA00000366"/>
    </source>
</evidence>
<dbReference type="PANTHER" id="PTHR11771">
    <property type="entry name" value="LIPOXYGENASE"/>
    <property type="match status" value="1"/>
</dbReference>
<evidence type="ECO:0000256" key="5">
    <source>
        <dbReference type="ARBA" id="ARBA00022723"/>
    </source>
</evidence>
<evidence type="ECO:0000313" key="11">
    <source>
        <dbReference type="EMBL" id="OAR01608.1"/>
    </source>
</evidence>
<accession>A0A179IG60</accession>
<dbReference type="Gene3D" id="1.20.245.10">
    <property type="entry name" value="Lipoxygenase-1, Domain 5"/>
    <property type="match status" value="1"/>
</dbReference>
<dbReference type="OrthoDB" id="407298at2759"/>
<keyword evidence="8" id="KW-0464">Manganese</keyword>
<keyword evidence="7" id="KW-0560">Oxidoreductase</keyword>
<evidence type="ECO:0000256" key="2">
    <source>
        <dbReference type="ARBA" id="ARBA00001936"/>
    </source>
</evidence>
<dbReference type="SUPFAM" id="SSF48484">
    <property type="entry name" value="Lipoxigenase"/>
    <property type="match status" value="1"/>
</dbReference>
<dbReference type="PROSITE" id="PS51393">
    <property type="entry name" value="LIPOXYGENASE_3"/>
    <property type="match status" value="1"/>
</dbReference>
<evidence type="ECO:0000256" key="8">
    <source>
        <dbReference type="ARBA" id="ARBA00023211"/>
    </source>
</evidence>
<keyword evidence="9" id="KW-0732">Signal</keyword>
<sequence length="592" mass="65677">MRNMSIATLICLLLGAASAAPRQPDAKACIPQRDSTPRGRAAGVSERNSGFIYGPSLIGEAAPFPNGTLGNARSKSDYALWSVDREEIDKRIAADLRGIQEAIHANGGLKTWDDYGKILYDGQLKHSNPRGPAPGIIANATQDLLFSMERLSEHPYAVRLVQENEGLPFNVDTEIVSRLVGTGVTLHSLQASRRLFLVDHSYQNEYSLPSVVKRFPVACSAYFYIDPLTNDFLPLAIRTNSGSDLTYSPLDSPEDWLLAKMMFNANDMFHAQMLHLVISHDISEAIHQAALHTLSGNHPIMVILERLMLQGYSSRIVGEELCFNPGGHWDQSMAYDQFSCRKFVTDQWPVAGKFQAGYLEADLKSRGLLNEKGDSVFKSFPFWNDAKEIRDAYRAFFKTFVDSYYETELDLVGDFEVHNWFVEASEYAKTQDFPSKHSLSKAMLVDVLTHFGFLLSVGHHSTNGGAPIASAALPFHIPALYSAPPAAKGVKNLLPYLPDVPTALHYIGFMASFNRPFYGSDGRTLQSAFSQDEMLKKLNKPTNDAAAQFLKTLQGLSSKIQARKFDGNGLSDGMPFVYRTLDPNYIPFFCAV</sequence>
<comment type="cofactor">
    <cofactor evidence="2">
        <name>Mn(2+)</name>
        <dbReference type="ChEBI" id="CHEBI:29035"/>
    </cofactor>
</comment>
<dbReference type="OMA" id="MMFNAND"/>
<dbReference type="InterPro" id="IPR036226">
    <property type="entry name" value="LipOase_C_sf"/>
</dbReference>
<dbReference type="EC" id="1.13.11.45" evidence="3"/>
<evidence type="ECO:0000256" key="6">
    <source>
        <dbReference type="ARBA" id="ARBA00022964"/>
    </source>
</evidence>
<dbReference type="Proteomes" id="UP000243081">
    <property type="component" value="Unassembled WGS sequence"/>
</dbReference>
<name>A0A179IG60_CORDF</name>
<dbReference type="GO" id="GO:0043651">
    <property type="term" value="P:linoleic acid metabolic process"/>
    <property type="evidence" value="ECO:0007669"/>
    <property type="project" value="UniProtKB-ARBA"/>
</dbReference>
<dbReference type="GO" id="GO:0046872">
    <property type="term" value="F:metal ion binding"/>
    <property type="evidence" value="ECO:0007669"/>
    <property type="project" value="UniProtKB-KW"/>
</dbReference>
<feature type="chain" id="PRO_5008104504" description="Manganese lipoxygenase" evidence="9">
    <location>
        <begin position="20"/>
        <end position="592"/>
    </location>
</feature>
<dbReference type="Pfam" id="PF00305">
    <property type="entry name" value="Lipoxygenase"/>
    <property type="match status" value="1"/>
</dbReference>
<keyword evidence="5" id="KW-0479">Metal-binding</keyword>
<keyword evidence="12" id="KW-1185">Reference proteome</keyword>
<evidence type="ECO:0000259" key="10">
    <source>
        <dbReference type="PROSITE" id="PS51393"/>
    </source>
</evidence>
<proteinExistence type="predicted"/>
<dbReference type="InterPro" id="IPR013819">
    <property type="entry name" value="LipOase_C"/>
</dbReference>
<evidence type="ECO:0000313" key="12">
    <source>
        <dbReference type="Proteomes" id="UP000243081"/>
    </source>
</evidence>
<dbReference type="InterPro" id="IPR000907">
    <property type="entry name" value="LipOase"/>
</dbReference>
<gene>
    <name evidence="11" type="ORF">LLEC1_00457</name>
</gene>
<evidence type="ECO:0000256" key="7">
    <source>
        <dbReference type="ARBA" id="ARBA00023002"/>
    </source>
</evidence>
<evidence type="ECO:0000256" key="3">
    <source>
        <dbReference type="ARBA" id="ARBA00013178"/>
    </source>
</evidence>
<reference evidence="11 12" key="1">
    <citation type="submission" date="2016-03" db="EMBL/GenBank/DDBJ databases">
        <title>Fine-scale spatial genetic structure of a fungal parasite of coffee scale insects.</title>
        <authorList>
            <person name="Jackson D."/>
            <person name="Zemenick K.A."/>
            <person name="Malloure B."/>
            <person name="Quandt C.A."/>
            <person name="James T.Y."/>
        </authorList>
    </citation>
    <scope>NUCLEOTIDE SEQUENCE [LARGE SCALE GENOMIC DNA]</scope>
    <source>
        <strain evidence="11 12">UM487</strain>
    </source>
</reference>
<feature type="domain" description="Lipoxygenase" evidence="10">
    <location>
        <begin position="96"/>
        <end position="592"/>
    </location>
</feature>
<evidence type="ECO:0000256" key="9">
    <source>
        <dbReference type="SAM" id="SignalP"/>
    </source>
</evidence>
<dbReference type="Gene3D" id="3.10.450.60">
    <property type="match status" value="1"/>
</dbReference>
<comment type="catalytic activity">
    <reaction evidence="1">
        <text>(9Z,12Z)-octadecadienoate + O2 = (11S)-hydroperoxy-(9Z,12Z)-octadecadienoate</text>
        <dbReference type="Rhea" id="RHEA:18993"/>
        <dbReference type="ChEBI" id="CHEBI:15379"/>
        <dbReference type="ChEBI" id="CHEBI:30245"/>
        <dbReference type="ChEBI" id="CHEBI:57467"/>
        <dbReference type="EC" id="1.13.11.45"/>
    </reaction>
</comment>